<evidence type="ECO:0008006" key="4">
    <source>
        <dbReference type="Google" id="ProtNLM"/>
    </source>
</evidence>
<keyword evidence="1" id="KW-0732">Signal</keyword>
<evidence type="ECO:0000313" key="3">
    <source>
        <dbReference type="Proteomes" id="UP000547614"/>
    </source>
</evidence>
<evidence type="ECO:0000256" key="1">
    <source>
        <dbReference type="SAM" id="SignalP"/>
    </source>
</evidence>
<organism evidence="2 3">
    <name type="scientific">Halomonas cerina</name>
    <dbReference type="NCBI Taxonomy" id="447424"/>
    <lineage>
        <taxon>Bacteria</taxon>
        <taxon>Pseudomonadati</taxon>
        <taxon>Pseudomonadota</taxon>
        <taxon>Gammaproteobacteria</taxon>
        <taxon>Oceanospirillales</taxon>
        <taxon>Halomonadaceae</taxon>
        <taxon>Halomonas</taxon>
    </lineage>
</organism>
<evidence type="ECO:0000313" key="2">
    <source>
        <dbReference type="EMBL" id="MBB3192289.1"/>
    </source>
</evidence>
<feature type="chain" id="PRO_5032702845" description="Lipoprotein" evidence="1">
    <location>
        <begin position="21"/>
        <end position="119"/>
    </location>
</feature>
<protein>
    <recommendedName>
        <fullName evidence="4">Lipoprotein</fullName>
    </recommendedName>
</protein>
<dbReference type="PROSITE" id="PS51257">
    <property type="entry name" value="PROKAR_LIPOPROTEIN"/>
    <property type="match status" value="1"/>
</dbReference>
<dbReference type="Proteomes" id="UP000547614">
    <property type="component" value="Unassembled WGS sequence"/>
</dbReference>
<name>A0A839VG23_9GAMM</name>
<accession>A0A839VG23</accession>
<dbReference type="AlphaFoldDB" id="A0A839VG23"/>
<proteinExistence type="predicted"/>
<gene>
    <name evidence="2" type="ORF">FHR94_003577</name>
</gene>
<dbReference type="EMBL" id="JACHXP010000025">
    <property type="protein sequence ID" value="MBB3192289.1"/>
    <property type="molecule type" value="Genomic_DNA"/>
</dbReference>
<dbReference type="RefSeq" id="WP_183327793.1">
    <property type="nucleotide sequence ID" value="NZ_JACHXP010000025.1"/>
</dbReference>
<keyword evidence="3" id="KW-1185">Reference proteome</keyword>
<sequence length="119" mass="12728">MRHVMVVAVLLAGLAGCATSPPPPVPRTLDLPTPPALTLREAAGLLMDRGYVIRHGDLELGRLEAVLARSPGYRVRLEVMPDTGQTRLSATASRGGRPLPPRILDPLLTDLQSRLGLLP</sequence>
<reference evidence="2 3" key="1">
    <citation type="submission" date="2020-08" db="EMBL/GenBank/DDBJ databases">
        <title>Genomic Encyclopedia of Type Strains, Phase III (KMG-III): the genomes of soil and plant-associated and newly described type strains.</title>
        <authorList>
            <person name="Whitman W."/>
        </authorList>
    </citation>
    <scope>NUCLEOTIDE SEQUENCE [LARGE SCALE GENOMIC DNA]</scope>
    <source>
        <strain evidence="2 3">CECT 7282</strain>
    </source>
</reference>
<feature type="signal peptide" evidence="1">
    <location>
        <begin position="1"/>
        <end position="20"/>
    </location>
</feature>
<comment type="caution">
    <text evidence="2">The sequence shown here is derived from an EMBL/GenBank/DDBJ whole genome shotgun (WGS) entry which is preliminary data.</text>
</comment>